<organism evidence="3 4">
    <name type="scientific">Microbacterium hydrocarbonoxydans</name>
    <dbReference type="NCBI Taxonomy" id="273678"/>
    <lineage>
        <taxon>Bacteria</taxon>
        <taxon>Bacillati</taxon>
        <taxon>Actinomycetota</taxon>
        <taxon>Actinomycetes</taxon>
        <taxon>Micrococcales</taxon>
        <taxon>Microbacteriaceae</taxon>
        <taxon>Microbacterium</taxon>
    </lineage>
</organism>
<proteinExistence type="predicted"/>
<feature type="compositionally biased region" description="Acidic residues" evidence="1">
    <location>
        <begin position="1"/>
        <end position="17"/>
    </location>
</feature>
<evidence type="ECO:0008006" key="5">
    <source>
        <dbReference type="Google" id="ProtNLM"/>
    </source>
</evidence>
<evidence type="ECO:0000256" key="1">
    <source>
        <dbReference type="SAM" id="MobiDB-lite"/>
    </source>
</evidence>
<keyword evidence="2" id="KW-0472">Membrane</keyword>
<accession>A0A1H4MT21</accession>
<keyword evidence="4" id="KW-1185">Reference proteome</keyword>
<feature type="transmembrane region" description="Helical" evidence="2">
    <location>
        <begin position="83"/>
        <end position="102"/>
    </location>
</feature>
<dbReference type="RefSeq" id="WP_074731765.1">
    <property type="nucleotide sequence ID" value="NZ_FNSQ01000005.1"/>
</dbReference>
<evidence type="ECO:0000313" key="4">
    <source>
        <dbReference type="Proteomes" id="UP000183750"/>
    </source>
</evidence>
<feature type="transmembrane region" description="Helical" evidence="2">
    <location>
        <begin position="155"/>
        <end position="175"/>
    </location>
</feature>
<dbReference type="Proteomes" id="UP000183750">
    <property type="component" value="Unassembled WGS sequence"/>
</dbReference>
<keyword evidence="2" id="KW-0812">Transmembrane</keyword>
<protein>
    <recommendedName>
        <fullName evidence="5">DNA polymerase III subunit gamma/tau</fullName>
    </recommendedName>
</protein>
<keyword evidence="2" id="KW-1133">Transmembrane helix</keyword>
<dbReference type="EMBL" id="FNSQ01000005">
    <property type="protein sequence ID" value="SEB86231.1"/>
    <property type="molecule type" value="Genomic_DNA"/>
</dbReference>
<dbReference type="OrthoDB" id="4981704at2"/>
<gene>
    <name evidence="3" type="ORF">SAMN04489807_2251</name>
</gene>
<feature type="transmembrane region" description="Helical" evidence="2">
    <location>
        <begin position="122"/>
        <end position="143"/>
    </location>
</feature>
<reference evidence="4" key="1">
    <citation type="submission" date="2016-10" db="EMBL/GenBank/DDBJ databases">
        <authorList>
            <person name="Varghese N."/>
            <person name="Submissions S."/>
        </authorList>
    </citation>
    <scope>NUCLEOTIDE SEQUENCE [LARGE SCALE GENOMIC DNA]</scope>
    <source>
        <strain evidence="4">DSM 16089</strain>
    </source>
</reference>
<dbReference type="AlphaFoldDB" id="A0A1H4MT21"/>
<evidence type="ECO:0000313" key="3">
    <source>
        <dbReference type="EMBL" id="SEB86231.1"/>
    </source>
</evidence>
<feature type="region of interest" description="Disordered" evidence="1">
    <location>
        <begin position="1"/>
        <end position="75"/>
    </location>
</feature>
<evidence type="ECO:0000256" key="2">
    <source>
        <dbReference type="SAM" id="Phobius"/>
    </source>
</evidence>
<sequence>MTSDSDDALSWDGDDGDSPTPTAPSPAERKSVAPADATLPEGWNAVGKGSGAVGRPVPEESDDADADADADADDTETPGLSTAMLLILGVVGGIYLLYSVGWVVGGLRLKPLANFFVIDAMFLPWFVLAVAAPLLWFLASWVLTRGKAGWIRVSALLLGVVLLVPWPFVTVGAIGL</sequence>
<name>A0A1H4MT21_9MICO</name>
<feature type="compositionally biased region" description="Acidic residues" evidence="1">
    <location>
        <begin position="59"/>
        <end position="75"/>
    </location>
</feature>